<evidence type="ECO:0000256" key="2">
    <source>
        <dbReference type="ARBA" id="ARBA00004651"/>
    </source>
</evidence>
<evidence type="ECO:0000256" key="9">
    <source>
        <dbReference type="ARBA" id="ARBA00022989"/>
    </source>
</evidence>
<feature type="domain" description="HPt" evidence="17">
    <location>
        <begin position="1014"/>
        <end position="1114"/>
    </location>
</feature>
<evidence type="ECO:0000256" key="6">
    <source>
        <dbReference type="ARBA" id="ARBA00022692"/>
    </source>
</evidence>
<feature type="modified residue" description="4-aspartylphosphate" evidence="13">
    <location>
        <position position="924"/>
    </location>
</feature>
<keyword evidence="4" id="KW-1003">Cell membrane</keyword>
<dbReference type="InterPro" id="IPR036641">
    <property type="entry name" value="HPT_dom_sf"/>
</dbReference>
<dbReference type="STRING" id="2034155.BMI79_09810"/>
<dbReference type="InterPro" id="IPR011006">
    <property type="entry name" value="CheY-like_superfamily"/>
</dbReference>
<dbReference type="Proteomes" id="UP000216021">
    <property type="component" value="Unassembled WGS sequence"/>
</dbReference>
<dbReference type="SUPFAM" id="SSF55874">
    <property type="entry name" value="ATPase domain of HSP90 chaperone/DNA topoisomerase II/histidine kinase"/>
    <property type="match status" value="1"/>
</dbReference>
<dbReference type="PANTHER" id="PTHR45339">
    <property type="entry name" value="HYBRID SIGNAL TRANSDUCTION HISTIDINE KINASE J"/>
    <property type="match status" value="1"/>
</dbReference>
<feature type="domain" description="Histidine kinase" evidence="15">
    <location>
        <begin position="519"/>
        <end position="736"/>
    </location>
</feature>
<name>A0A1S8CKC5_9GAMM</name>
<dbReference type="AlphaFoldDB" id="A0A1S8CKC5"/>
<dbReference type="GO" id="GO:0005524">
    <property type="term" value="F:ATP binding"/>
    <property type="evidence" value="ECO:0007669"/>
    <property type="project" value="UniProtKB-KW"/>
</dbReference>
<keyword evidence="19" id="KW-1185">Reference proteome</keyword>
<feature type="transmembrane region" description="Helical" evidence="14">
    <location>
        <begin position="347"/>
        <end position="368"/>
    </location>
</feature>
<keyword evidence="10" id="KW-0902">Two-component regulatory system</keyword>
<dbReference type="OrthoDB" id="9797243at2"/>
<dbReference type="PROSITE" id="PS50894">
    <property type="entry name" value="HPT"/>
    <property type="match status" value="1"/>
</dbReference>
<dbReference type="RefSeq" id="WP_076941997.1">
    <property type="nucleotide sequence ID" value="NZ_MOXD01000004.1"/>
</dbReference>
<dbReference type="Gene3D" id="3.30.450.20">
    <property type="entry name" value="PAS domain"/>
    <property type="match status" value="1"/>
</dbReference>
<gene>
    <name evidence="18" type="ORF">BMI79_09810</name>
</gene>
<evidence type="ECO:0000256" key="14">
    <source>
        <dbReference type="SAM" id="Phobius"/>
    </source>
</evidence>
<evidence type="ECO:0000256" key="3">
    <source>
        <dbReference type="ARBA" id="ARBA00012438"/>
    </source>
</evidence>
<proteinExistence type="predicted"/>
<keyword evidence="7" id="KW-0547">Nucleotide-binding</keyword>
<evidence type="ECO:0000256" key="13">
    <source>
        <dbReference type="PROSITE-ProRule" id="PRU00169"/>
    </source>
</evidence>
<dbReference type="GO" id="GO:0005886">
    <property type="term" value="C:plasma membrane"/>
    <property type="evidence" value="ECO:0007669"/>
    <property type="project" value="UniProtKB-SubCell"/>
</dbReference>
<evidence type="ECO:0000256" key="4">
    <source>
        <dbReference type="ARBA" id="ARBA00022475"/>
    </source>
</evidence>
<feature type="transmembrane region" description="Helical" evidence="14">
    <location>
        <begin position="20"/>
        <end position="42"/>
    </location>
</feature>
<dbReference type="GO" id="GO:0000155">
    <property type="term" value="F:phosphorelay sensor kinase activity"/>
    <property type="evidence" value="ECO:0007669"/>
    <property type="project" value="InterPro"/>
</dbReference>
<evidence type="ECO:0000256" key="12">
    <source>
        <dbReference type="PROSITE-ProRule" id="PRU00110"/>
    </source>
</evidence>
<dbReference type="SMART" id="SM00448">
    <property type="entry name" value="REC"/>
    <property type="match status" value="1"/>
</dbReference>
<dbReference type="InterPro" id="IPR003594">
    <property type="entry name" value="HATPase_dom"/>
</dbReference>
<dbReference type="PANTHER" id="PTHR45339:SF1">
    <property type="entry name" value="HYBRID SIGNAL TRANSDUCTION HISTIDINE KINASE J"/>
    <property type="match status" value="1"/>
</dbReference>
<accession>A0A1S8CKC5</accession>
<evidence type="ECO:0000256" key="5">
    <source>
        <dbReference type="ARBA" id="ARBA00022553"/>
    </source>
</evidence>
<dbReference type="PROSITE" id="PS50109">
    <property type="entry name" value="HIS_KIN"/>
    <property type="match status" value="1"/>
</dbReference>
<dbReference type="InterPro" id="IPR035965">
    <property type="entry name" value="PAS-like_dom_sf"/>
</dbReference>
<dbReference type="PRINTS" id="PR00344">
    <property type="entry name" value="BCTRLSENSOR"/>
</dbReference>
<evidence type="ECO:0000256" key="11">
    <source>
        <dbReference type="ARBA" id="ARBA00023136"/>
    </source>
</evidence>
<sequence length="1146" mass="125561">MINRYKEGVLGRLRRHHYLLINGGGLVITLIVLLASGLEIWASIRGYQARVQDEISLDVAQLSALENRTATTIRNGVQNIELALSSQTPPDSVFLQRFWANSASSLIQAKPDYQPVLVMANKPVQNLEYAWPYISLAQQISPVVTKVKERNEGKLSVYLYSADRNFLLASVAPWTDSTWRKLQYQRDSGLMEQLSGPVEQVITANNEVYRKAKPILHWLPPYESPLSGQPAFRVATTIWEAKDVRFGVMVFELPVETLSTLLPASSSSGNCLLLDRNGRLMLPCNNLSAGKLLHLAQEAQKQGLGENRRSFYQDGQFLNGWKLGQSGWVLVYSLSWGEIVAGTKQQILVSALSAVFIILITWFLLLLVKRRVLAPAVRQSEQVFESEQLSRTLIETAPLGLGLLALASGEPLLRSPAMLKMQERLHTEGSSLPAELTRYYRQQALPEGEQLHQELTFDAHSGKPVSLSVSMAPVRYRGEDALVVAFIDISNQKQLEQQLTAAREAADRASAAKSSFLAAMSHEIRTPLNAILGNLELLAHSAHDGQRERLNTIRQASDSLLATISDVLDFSKIEAGELYLEHIEFDVLEVAAHVLAIFAPVAQAKGLALVGELGDTVSQPMRGDPTCLRQVLNNLLSNALKFTEQGQVVLRIGVDEPTSLIKIEVEDTGIGMSLSQQERVFRAFRQADETINRRYGGTGLGLALCTRLAQAMGGELTMTSEPGQGSVFQLSLPLSQDVGAAERPQFQGERVCVLAAMPGARAYLSNVLTAWGLEVSVYQHPVQIDDATLDSLGTLVLWGDRATWHPEDENRLVEEAAWVVDCSNDGAEIPVATGRVLSTSVYGLKGLACALRHTLQGERLPTREQGEAALPGALRVLVAEDNPVNRRLFEEQLKLLGCTVSLVEEGGQALASLERERFDILLTDLSMPGMDGYTLARRVRVAWPEMPVVAVTANATQQEYDECEAAGIVRVLTKPLLLDELKEMLLTVCGLDAVYHEVQTQPKVEVVSSGLLNGKALPEDVQRLFEKSCADSLAAIKQACVTEDATVILRELHSLSGAFGVFEMNEWVRQASDVDNLVRSSGVKSASQALAVFCQALETVASGKHNGTEALIARIITLASLCSEEKVGAEITRLGNQLLTALSERR</sequence>
<dbReference type="Gene3D" id="3.30.565.10">
    <property type="entry name" value="Histidine kinase-like ATPase, C-terminal domain"/>
    <property type="match status" value="1"/>
</dbReference>
<comment type="subcellular location">
    <subcellularLocation>
        <location evidence="2">Cell membrane</location>
        <topology evidence="2">Multi-pass membrane protein</topology>
    </subcellularLocation>
</comment>
<dbReference type="SUPFAM" id="SSF47226">
    <property type="entry name" value="Histidine-containing phosphotransfer domain, HPT domain"/>
    <property type="match status" value="1"/>
</dbReference>
<evidence type="ECO:0000259" key="15">
    <source>
        <dbReference type="PROSITE" id="PS50109"/>
    </source>
</evidence>
<dbReference type="SUPFAM" id="SSF55785">
    <property type="entry name" value="PYP-like sensor domain (PAS domain)"/>
    <property type="match status" value="1"/>
</dbReference>
<dbReference type="CDD" id="cd00082">
    <property type="entry name" value="HisKA"/>
    <property type="match status" value="1"/>
</dbReference>
<keyword evidence="8" id="KW-0067">ATP-binding</keyword>
<feature type="domain" description="Response regulatory" evidence="16">
    <location>
        <begin position="875"/>
        <end position="989"/>
    </location>
</feature>
<keyword evidence="6 14" id="KW-0812">Transmembrane</keyword>
<evidence type="ECO:0000256" key="10">
    <source>
        <dbReference type="ARBA" id="ARBA00023012"/>
    </source>
</evidence>
<dbReference type="Pfam" id="PF02518">
    <property type="entry name" value="HATPase_c"/>
    <property type="match status" value="1"/>
</dbReference>
<comment type="caution">
    <text evidence="18">The sequence shown here is derived from an EMBL/GenBank/DDBJ whole genome shotgun (WGS) entry which is preliminary data.</text>
</comment>
<dbReference type="SUPFAM" id="SSF52172">
    <property type="entry name" value="CheY-like"/>
    <property type="match status" value="1"/>
</dbReference>
<organism evidence="18 19">
    <name type="scientific">Serratia oryzae</name>
    <dbReference type="NCBI Taxonomy" id="2034155"/>
    <lineage>
        <taxon>Bacteria</taxon>
        <taxon>Pseudomonadati</taxon>
        <taxon>Pseudomonadota</taxon>
        <taxon>Gammaproteobacteria</taxon>
        <taxon>Enterobacterales</taxon>
        <taxon>Yersiniaceae</taxon>
        <taxon>Serratia</taxon>
    </lineage>
</organism>
<dbReference type="InterPro" id="IPR036097">
    <property type="entry name" value="HisK_dim/P_sf"/>
</dbReference>
<evidence type="ECO:0000313" key="19">
    <source>
        <dbReference type="Proteomes" id="UP000216021"/>
    </source>
</evidence>
<keyword evidence="5 13" id="KW-0597">Phosphoprotein</keyword>
<dbReference type="InterPro" id="IPR004358">
    <property type="entry name" value="Sig_transdc_His_kin-like_C"/>
</dbReference>
<dbReference type="SUPFAM" id="SSF47384">
    <property type="entry name" value="Homodimeric domain of signal transducing histidine kinase"/>
    <property type="match status" value="1"/>
</dbReference>
<keyword evidence="9 14" id="KW-1133">Transmembrane helix</keyword>
<dbReference type="CDD" id="cd16922">
    <property type="entry name" value="HATPase_EvgS-ArcB-TorS-like"/>
    <property type="match status" value="1"/>
</dbReference>
<dbReference type="InterPro" id="IPR008207">
    <property type="entry name" value="Sig_transdc_His_kin_Hpt_dom"/>
</dbReference>
<dbReference type="Pfam" id="PF00072">
    <property type="entry name" value="Response_reg"/>
    <property type="match status" value="1"/>
</dbReference>
<dbReference type="PROSITE" id="PS50110">
    <property type="entry name" value="RESPONSE_REGULATORY"/>
    <property type="match status" value="1"/>
</dbReference>
<dbReference type="InterPro" id="IPR003661">
    <property type="entry name" value="HisK_dim/P_dom"/>
</dbReference>
<dbReference type="SMART" id="SM00387">
    <property type="entry name" value="HATPase_c"/>
    <property type="match status" value="1"/>
</dbReference>
<keyword evidence="11 14" id="KW-0472">Membrane</keyword>
<evidence type="ECO:0000313" key="18">
    <source>
        <dbReference type="EMBL" id="OMQ23790.1"/>
    </source>
</evidence>
<dbReference type="EC" id="2.7.13.3" evidence="3"/>
<dbReference type="InterPro" id="IPR005467">
    <property type="entry name" value="His_kinase_dom"/>
</dbReference>
<evidence type="ECO:0000256" key="7">
    <source>
        <dbReference type="ARBA" id="ARBA00022741"/>
    </source>
</evidence>
<dbReference type="Gene3D" id="3.40.50.2300">
    <property type="match status" value="1"/>
</dbReference>
<evidence type="ECO:0000256" key="1">
    <source>
        <dbReference type="ARBA" id="ARBA00000085"/>
    </source>
</evidence>
<dbReference type="InterPro" id="IPR036890">
    <property type="entry name" value="HATPase_C_sf"/>
</dbReference>
<dbReference type="EMBL" id="MOXD01000004">
    <property type="protein sequence ID" value="OMQ23790.1"/>
    <property type="molecule type" value="Genomic_DNA"/>
</dbReference>
<evidence type="ECO:0000256" key="8">
    <source>
        <dbReference type="ARBA" id="ARBA00022840"/>
    </source>
</evidence>
<dbReference type="InterPro" id="IPR001789">
    <property type="entry name" value="Sig_transdc_resp-reg_receiver"/>
</dbReference>
<dbReference type="CDD" id="cd17546">
    <property type="entry name" value="REC_hyHK_CKI1_RcsC-like"/>
    <property type="match status" value="1"/>
</dbReference>
<reference evidence="18 19" key="1">
    <citation type="submission" date="2016-11" db="EMBL/GenBank/DDBJ databases">
        <title>Rahnella oryzae sp. nov., isolated from rice root.</title>
        <authorList>
            <person name="Zhang X.-X."/>
            <person name="Zhang J."/>
        </authorList>
    </citation>
    <scope>NUCLEOTIDE SEQUENCE [LARGE SCALE GENOMIC DNA]</scope>
    <source>
        <strain evidence="18 19">J11-6</strain>
    </source>
</reference>
<evidence type="ECO:0000259" key="16">
    <source>
        <dbReference type="PROSITE" id="PS50110"/>
    </source>
</evidence>
<dbReference type="SMART" id="SM00388">
    <property type="entry name" value="HisKA"/>
    <property type="match status" value="1"/>
</dbReference>
<comment type="catalytic activity">
    <reaction evidence="1">
        <text>ATP + protein L-histidine = ADP + protein N-phospho-L-histidine.</text>
        <dbReference type="EC" id="2.7.13.3"/>
    </reaction>
</comment>
<evidence type="ECO:0000259" key="17">
    <source>
        <dbReference type="PROSITE" id="PS50894"/>
    </source>
</evidence>
<dbReference type="Gene3D" id="1.10.287.130">
    <property type="match status" value="1"/>
</dbReference>
<dbReference type="Pfam" id="PF00512">
    <property type="entry name" value="HisKA"/>
    <property type="match status" value="1"/>
</dbReference>
<dbReference type="FunFam" id="3.30.565.10:FF:000010">
    <property type="entry name" value="Sensor histidine kinase RcsC"/>
    <property type="match status" value="1"/>
</dbReference>
<protein>
    <recommendedName>
        <fullName evidence="3">histidine kinase</fullName>
        <ecNumber evidence="3">2.7.13.3</ecNumber>
    </recommendedName>
</protein>
<dbReference type="Pfam" id="PF01627">
    <property type="entry name" value="Hpt"/>
    <property type="match status" value="1"/>
</dbReference>
<feature type="modified residue" description="Phosphohistidine" evidence="12">
    <location>
        <position position="1053"/>
    </location>
</feature>